<name>A0A5K1GGV6_9MAGN</name>
<dbReference type="InterPro" id="IPR012340">
    <property type="entry name" value="NA-bd_OB-fold"/>
</dbReference>
<dbReference type="Gramene" id="NC9G0173180.1">
    <property type="protein sequence ID" value="NC9G0173180.1:cds"/>
    <property type="gene ID" value="NC9G0173180"/>
</dbReference>
<organism evidence="2">
    <name type="scientific">Nymphaea colorata</name>
    <name type="common">pocket water lily</name>
    <dbReference type="NCBI Taxonomy" id="210225"/>
    <lineage>
        <taxon>Eukaryota</taxon>
        <taxon>Viridiplantae</taxon>
        <taxon>Streptophyta</taxon>
        <taxon>Embryophyta</taxon>
        <taxon>Tracheophyta</taxon>
        <taxon>Spermatophyta</taxon>
        <taxon>Magnoliopsida</taxon>
        <taxon>Nymphaeales</taxon>
        <taxon>Nymphaeaceae</taxon>
        <taxon>Nymphaea</taxon>
    </lineage>
</organism>
<evidence type="ECO:0000259" key="1">
    <source>
        <dbReference type="Pfam" id="PF00181"/>
    </source>
</evidence>
<dbReference type="GO" id="GO:0006412">
    <property type="term" value="P:translation"/>
    <property type="evidence" value="ECO:0007669"/>
    <property type="project" value="InterPro"/>
</dbReference>
<dbReference type="AlphaFoldDB" id="A0A5K1GGV6"/>
<evidence type="ECO:0000313" key="2">
    <source>
        <dbReference type="EMBL" id="VVW75151.1"/>
    </source>
</evidence>
<dbReference type="GO" id="GO:0005840">
    <property type="term" value="C:ribosome"/>
    <property type="evidence" value="ECO:0007669"/>
    <property type="project" value="InterPro"/>
</dbReference>
<dbReference type="SUPFAM" id="SSF50249">
    <property type="entry name" value="Nucleic acid-binding proteins"/>
    <property type="match status" value="1"/>
</dbReference>
<reference evidence="2" key="1">
    <citation type="submission" date="2019-09" db="EMBL/GenBank/DDBJ databases">
        <authorList>
            <person name="Zhang L."/>
        </authorList>
    </citation>
    <scope>NUCLEOTIDE SEQUENCE</scope>
</reference>
<dbReference type="Pfam" id="PF00181">
    <property type="entry name" value="Ribosomal_L2_N"/>
    <property type="match status" value="1"/>
</dbReference>
<sequence>MEIVHDPGNGAPLARMTFRYDHQKELFIAVEGMYTGQVVYCGKKATFFMATSSLSNPFLRKPSCATLRAM</sequence>
<protein>
    <recommendedName>
        <fullName evidence="1">Large ribosomal subunit protein uL2 RNA-binding domain-containing protein</fullName>
    </recommendedName>
</protein>
<feature type="domain" description="Large ribosomal subunit protein uL2 RNA-binding" evidence="1">
    <location>
        <begin position="2"/>
        <end position="41"/>
    </location>
</feature>
<dbReference type="GO" id="GO:0003735">
    <property type="term" value="F:structural constituent of ribosome"/>
    <property type="evidence" value="ECO:0007669"/>
    <property type="project" value="InterPro"/>
</dbReference>
<accession>A0A5K1GGV6</accession>
<dbReference type="InterPro" id="IPR022666">
    <property type="entry name" value="Ribosomal_uL2_RNA-bd_dom"/>
</dbReference>
<dbReference type="Gene3D" id="2.40.50.140">
    <property type="entry name" value="Nucleic acid-binding proteins"/>
    <property type="match status" value="1"/>
</dbReference>
<proteinExistence type="predicted"/>
<gene>
    <name evidence="2" type="ORF">NYM_LOCUS27605</name>
</gene>
<dbReference type="EMBL" id="LR721787">
    <property type="protein sequence ID" value="VVW75151.1"/>
    <property type="molecule type" value="Genomic_DNA"/>
</dbReference>